<name>A0A1H1TMU1_9MICO</name>
<keyword evidence="1" id="KW-0812">Transmembrane</keyword>
<gene>
    <name evidence="2" type="ORF">SAMN04489809_2256</name>
</gene>
<feature type="transmembrane region" description="Helical" evidence="1">
    <location>
        <begin position="121"/>
        <end position="141"/>
    </location>
</feature>
<dbReference type="GeneID" id="36300687"/>
<evidence type="ECO:0000313" key="2">
    <source>
        <dbReference type="EMBL" id="SDS61558.1"/>
    </source>
</evidence>
<accession>A0A1H1TMU1</accession>
<organism evidence="2 3">
    <name type="scientific">Microbacterium paraoxydans</name>
    <dbReference type="NCBI Taxonomy" id="199592"/>
    <lineage>
        <taxon>Bacteria</taxon>
        <taxon>Bacillati</taxon>
        <taxon>Actinomycetota</taxon>
        <taxon>Actinomycetes</taxon>
        <taxon>Micrococcales</taxon>
        <taxon>Microbacteriaceae</taxon>
        <taxon>Microbacterium</taxon>
    </lineage>
</organism>
<proteinExistence type="predicted"/>
<reference evidence="2 3" key="1">
    <citation type="submission" date="2016-10" db="EMBL/GenBank/DDBJ databases">
        <authorList>
            <person name="de Groot N.N."/>
        </authorList>
    </citation>
    <scope>NUCLEOTIDE SEQUENCE [LARGE SCALE GENOMIC DNA]</scope>
    <source>
        <strain evidence="2 3">DSM 15019</strain>
    </source>
</reference>
<evidence type="ECO:0000256" key="1">
    <source>
        <dbReference type="SAM" id="Phobius"/>
    </source>
</evidence>
<dbReference type="Proteomes" id="UP000182126">
    <property type="component" value="Chromosome I"/>
</dbReference>
<keyword evidence="1" id="KW-1133">Transmembrane helix</keyword>
<dbReference type="eggNOG" id="ENOG5032PI3">
    <property type="taxonomic scope" value="Bacteria"/>
</dbReference>
<dbReference type="RefSeq" id="WP_060921314.1">
    <property type="nucleotide sequence ID" value="NZ_LT629770.1"/>
</dbReference>
<sequence length="170" mass="17779">MSSQAPSTSPETAPAALPGAVVIAAIRRVLLWSLIAAFLYPVFMTASKGICPGGVDANGGFIDSAGQPVDEAPQCIQLTLAPSPLVYVAIAGIVLLALGRVMKATDERAALRTLEWTLRGVGLFVVVAIVVSHVWFALIPIEQFTGESWSVVSPFPFGSIDVEVTPMTAS</sequence>
<protein>
    <submittedName>
        <fullName evidence="2">Uncharacterized protein</fullName>
    </submittedName>
</protein>
<feature type="transmembrane region" description="Helical" evidence="1">
    <location>
        <begin position="20"/>
        <end position="40"/>
    </location>
</feature>
<keyword evidence="1" id="KW-0472">Membrane</keyword>
<feature type="transmembrane region" description="Helical" evidence="1">
    <location>
        <begin position="84"/>
        <end position="101"/>
    </location>
</feature>
<dbReference type="AlphaFoldDB" id="A0A1H1TMU1"/>
<evidence type="ECO:0000313" key="3">
    <source>
        <dbReference type="Proteomes" id="UP000182126"/>
    </source>
</evidence>
<dbReference type="EMBL" id="LT629770">
    <property type="protein sequence ID" value="SDS61558.1"/>
    <property type="molecule type" value="Genomic_DNA"/>
</dbReference>